<keyword evidence="6 7" id="KW-0378">Hydrolase</keyword>
<comment type="subunit">
    <text evidence="4 7">Homotetramer.</text>
</comment>
<evidence type="ECO:0000256" key="7">
    <source>
        <dbReference type="RuleBase" id="RU361270"/>
    </source>
</evidence>
<evidence type="ECO:0000259" key="8">
    <source>
        <dbReference type="SMART" id="SM00095"/>
    </source>
</evidence>
<dbReference type="GO" id="GO:0033971">
    <property type="term" value="F:hydroxyisourate hydrolase activity"/>
    <property type="evidence" value="ECO:0007669"/>
    <property type="project" value="UniProtKB-EC"/>
</dbReference>
<dbReference type="PANTHER" id="PTHR10395:SF7">
    <property type="entry name" value="5-HYDROXYISOURATE HYDROLASE"/>
    <property type="match status" value="1"/>
</dbReference>
<proteinExistence type="inferred from homology"/>
<dbReference type="InterPro" id="IPR023416">
    <property type="entry name" value="Transthyretin/HIU_hydrolase_d"/>
</dbReference>
<reference evidence="9" key="2">
    <citation type="submission" date="2020-09" db="EMBL/GenBank/DDBJ databases">
        <authorList>
            <person name="Sun Q."/>
            <person name="Zhou Y."/>
        </authorList>
    </citation>
    <scope>NUCLEOTIDE SEQUENCE</scope>
    <source>
        <strain evidence="9">CGMCC 1.8984</strain>
    </source>
</reference>
<dbReference type="Pfam" id="PF00576">
    <property type="entry name" value="Transthyretin"/>
    <property type="match status" value="1"/>
</dbReference>
<dbReference type="GO" id="GO:0006144">
    <property type="term" value="P:purine nucleobase metabolic process"/>
    <property type="evidence" value="ECO:0007669"/>
    <property type="project" value="UniProtKB-KW"/>
</dbReference>
<dbReference type="CDD" id="cd05822">
    <property type="entry name" value="TLP_HIUase"/>
    <property type="match status" value="1"/>
</dbReference>
<dbReference type="AlphaFoldDB" id="A0A917UUY8"/>
<protein>
    <recommendedName>
        <fullName evidence="7">5-hydroxyisourate hydrolase</fullName>
        <shortName evidence="7">HIU hydrolase</shortName>
        <shortName evidence="7">HIUHase</shortName>
        <ecNumber evidence="7">3.5.2.17</ecNumber>
    </recommendedName>
</protein>
<dbReference type="SUPFAM" id="SSF49472">
    <property type="entry name" value="Transthyretin (synonym: prealbumin)"/>
    <property type="match status" value="1"/>
</dbReference>
<dbReference type="RefSeq" id="WP_188743962.1">
    <property type="nucleotide sequence ID" value="NZ_BAABFW010000029.1"/>
</dbReference>
<comment type="caution">
    <text evidence="9">The sequence shown here is derived from an EMBL/GenBank/DDBJ whole genome shotgun (WGS) entry which is preliminary data.</text>
</comment>
<evidence type="ECO:0000313" key="9">
    <source>
        <dbReference type="EMBL" id="GGJ87231.1"/>
    </source>
</evidence>
<dbReference type="Proteomes" id="UP000636956">
    <property type="component" value="Unassembled WGS sequence"/>
</dbReference>
<keyword evidence="10" id="KW-1185">Reference proteome</keyword>
<organism evidence="9 10">
    <name type="scientific">Agromyces bauzanensis</name>
    <dbReference type="NCBI Taxonomy" id="1308924"/>
    <lineage>
        <taxon>Bacteria</taxon>
        <taxon>Bacillati</taxon>
        <taxon>Actinomycetota</taxon>
        <taxon>Actinomycetes</taxon>
        <taxon>Micrococcales</taxon>
        <taxon>Microbacteriaceae</taxon>
        <taxon>Agromyces</taxon>
    </lineage>
</organism>
<evidence type="ECO:0000256" key="2">
    <source>
        <dbReference type="ARBA" id="ARBA00002704"/>
    </source>
</evidence>
<dbReference type="PROSITE" id="PS00768">
    <property type="entry name" value="TRANSTHYRETIN_1"/>
    <property type="match status" value="1"/>
</dbReference>
<dbReference type="EC" id="3.5.2.17" evidence="7"/>
<dbReference type="SMART" id="SM00095">
    <property type="entry name" value="TR_THY"/>
    <property type="match status" value="1"/>
</dbReference>
<feature type="domain" description="Transthyretin/hydroxyisourate hydrolase" evidence="8">
    <location>
        <begin position="2"/>
        <end position="114"/>
    </location>
</feature>
<dbReference type="PANTHER" id="PTHR10395">
    <property type="entry name" value="URICASE AND TRANSTHYRETIN-RELATED"/>
    <property type="match status" value="1"/>
</dbReference>
<sequence length="115" mass="12404">MSARSHVTSHVLDASLGRPAAGVAVRLDRLDRLADGGWSPVADEVTDADGRASQLGPEALDPGVYRVVFDTGAYFGDRPTLYPEVVIVFELAEASEHYHIPLLLSPFAYSTYRGS</sequence>
<name>A0A917UUY8_9MICO</name>
<dbReference type="EMBL" id="BMMD01000016">
    <property type="protein sequence ID" value="GGJ87231.1"/>
    <property type="molecule type" value="Genomic_DNA"/>
</dbReference>
<gene>
    <name evidence="9" type="ORF">GCM10011372_27130</name>
</gene>
<dbReference type="Gene3D" id="2.60.40.180">
    <property type="entry name" value="Transthyretin/hydroxyisourate hydrolase domain"/>
    <property type="match status" value="1"/>
</dbReference>
<dbReference type="InterPro" id="IPR036817">
    <property type="entry name" value="Transthyretin/HIU_hydrolase_sf"/>
</dbReference>
<dbReference type="InterPro" id="IPR014306">
    <property type="entry name" value="Hydroxyisourate_hydrolase"/>
</dbReference>
<comment type="catalytic activity">
    <reaction evidence="1 7">
        <text>5-hydroxyisourate + H2O = 5-hydroxy-2-oxo-4-ureido-2,5-dihydro-1H-imidazole-5-carboxylate + H(+)</text>
        <dbReference type="Rhea" id="RHEA:23736"/>
        <dbReference type="ChEBI" id="CHEBI:15377"/>
        <dbReference type="ChEBI" id="CHEBI:15378"/>
        <dbReference type="ChEBI" id="CHEBI:18072"/>
        <dbReference type="ChEBI" id="CHEBI:58639"/>
        <dbReference type="EC" id="3.5.2.17"/>
    </reaction>
</comment>
<evidence type="ECO:0000256" key="5">
    <source>
        <dbReference type="ARBA" id="ARBA00022631"/>
    </source>
</evidence>
<evidence type="ECO:0000256" key="6">
    <source>
        <dbReference type="ARBA" id="ARBA00022801"/>
    </source>
</evidence>
<comment type="function">
    <text evidence="2">Catalyzes the hydrolysis of 5-hydroxyisourate (HIU) to 2-oxo-4-hydroxy-4-carboxy-5-ureidoimidazoline (OHCU).</text>
</comment>
<evidence type="ECO:0000256" key="1">
    <source>
        <dbReference type="ARBA" id="ARBA00001043"/>
    </source>
</evidence>
<keyword evidence="5 7" id="KW-0659">Purine metabolism</keyword>
<reference evidence="9" key="1">
    <citation type="journal article" date="2014" name="Int. J. Syst. Evol. Microbiol.">
        <title>Complete genome sequence of Corynebacterium casei LMG S-19264T (=DSM 44701T), isolated from a smear-ripened cheese.</title>
        <authorList>
            <consortium name="US DOE Joint Genome Institute (JGI-PGF)"/>
            <person name="Walter F."/>
            <person name="Albersmeier A."/>
            <person name="Kalinowski J."/>
            <person name="Ruckert C."/>
        </authorList>
    </citation>
    <scope>NUCLEOTIDE SEQUENCE</scope>
    <source>
        <strain evidence="9">CGMCC 1.8984</strain>
    </source>
</reference>
<dbReference type="InterPro" id="IPR023418">
    <property type="entry name" value="Thyroxine_BS"/>
</dbReference>
<evidence type="ECO:0000256" key="4">
    <source>
        <dbReference type="ARBA" id="ARBA00011881"/>
    </source>
</evidence>
<accession>A0A917UUY8</accession>
<evidence type="ECO:0000256" key="3">
    <source>
        <dbReference type="ARBA" id="ARBA00009850"/>
    </source>
</evidence>
<evidence type="ECO:0000313" key="10">
    <source>
        <dbReference type="Proteomes" id="UP000636956"/>
    </source>
</evidence>
<dbReference type="NCBIfam" id="TIGR02962">
    <property type="entry name" value="hdxy_isourate"/>
    <property type="match status" value="1"/>
</dbReference>
<comment type="similarity">
    <text evidence="3 7">Belongs to the transthyretin family. 5-hydroxyisourate hydrolase subfamily.</text>
</comment>